<dbReference type="Proteomes" id="UP000322294">
    <property type="component" value="Unassembled WGS sequence"/>
</dbReference>
<dbReference type="Gene3D" id="3.30.457.10">
    <property type="entry name" value="Copper amine oxidase-like, N-terminal domain"/>
    <property type="match status" value="1"/>
</dbReference>
<dbReference type="Pfam" id="PF09992">
    <property type="entry name" value="NAGPA"/>
    <property type="match status" value="1"/>
</dbReference>
<gene>
    <name evidence="3" type="ORF">LZ11_01575</name>
</gene>
<evidence type="ECO:0000313" key="4">
    <source>
        <dbReference type="Proteomes" id="UP000322294"/>
    </source>
</evidence>
<feature type="domain" description="Phosphodiester glycosidase" evidence="2">
    <location>
        <begin position="215"/>
        <end position="387"/>
    </location>
</feature>
<dbReference type="AlphaFoldDB" id="A0A5S5ARU8"/>
<dbReference type="OrthoDB" id="9809781at2"/>
<protein>
    <submittedName>
        <fullName evidence="3">Exopolysaccharide biosynthesis protein</fullName>
    </submittedName>
</protein>
<accession>A0A5S5ARU8</accession>
<evidence type="ECO:0000313" key="3">
    <source>
        <dbReference type="EMBL" id="TYP53332.1"/>
    </source>
</evidence>
<organism evidence="3 4">
    <name type="scientific">Thermosediminibacter litoriperuensis</name>
    <dbReference type="NCBI Taxonomy" id="291989"/>
    <lineage>
        <taxon>Bacteria</taxon>
        <taxon>Bacillati</taxon>
        <taxon>Bacillota</taxon>
        <taxon>Clostridia</taxon>
        <taxon>Thermosediminibacterales</taxon>
        <taxon>Thermosediminibacteraceae</taxon>
        <taxon>Thermosediminibacter</taxon>
    </lineage>
</organism>
<dbReference type="EMBL" id="VNHO01000015">
    <property type="protein sequence ID" value="TYP53332.1"/>
    <property type="molecule type" value="Genomic_DNA"/>
</dbReference>
<name>A0A5S5ARU8_9FIRM</name>
<keyword evidence="4" id="KW-1185">Reference proteome</keyword>
<dbReference type="InterPro" id="IPR036582">
    <property type="entry name" value="Mao_N_sf"/>
</dbReference>
<comment type="caution">
    <text evidence="3">The sequence shown here is derived from an EMBL/GenBank/DDBJ whole genome shotgun (WGS) entry which is preliminary data.</text>
</comment>
<proteinExistence type="predicted"/>
<dbReference type="InterPro" id="IPR012854">
    <property type="entry name" value="Cu_amine_oxidase-like_N"/>
</dbReference>
<feature type="domain" description="Copper amine oxidase-like N-terminal" evidence="1">
    <location>
        <begin position="878"/>
        <end position="987"/>
    </location>
</feature>
<evidence type="ECO:0000259" key="1">
    <source>
        <dbReference type="Pfam" id="PF07833"/>
    </source>
</evidence>
<dbReference type="InterPro" id="IPR018711">
    <property type="entry name" value="NAGPA"/>
</dbReference>
<sequence>MHRLLQKPVGIAVRRILPAFLVFLLLFTSAFQGFAQEILLHEEVDGFPVTRGVTYEGRTVFTSLGWQKIHILKVDLASQNVDIDAIMNRNGLSERQILSRMVAENGAVAGVNGDFFVMANPSSPIGVQVTDGELVSSPSGRKDMAAFALTYEKIPQLLRLEFTGRLEAPDGTSFEIGGVNKLGNGYGRIMVYTPEFGKTTPALPAATPDITFAVVRNGELVNIFDGRSTEIPQDSLILAAGGEGSAFLKNKFAIGDRVKIDLHITPDISNLKMALGGGAVLVENGAIPPTFSHNIAGQHPRTAIGFTKDARTLILAVVDGRQAGSRGMTQEEMARLMLNLGAYNALNLDGGGSSTMVVRAPGEKAPAVINSVSEKTERPVVNGLGIFAKLPSSGKVHGFRIVASSFNIPKKGHRVFDIKAFDENYNPIDVDPNLIRWSVSGGLGTFSGNVLYAEKSGTGTVTASLGDLKASVDVRVLGDAAEIAVEPARVQLSPGGKKSFAVYAVDAMGYRAPVDPVDITWEVMGNPGHFENGEFVASTGPGAGAVIARFMNLKAGALVKVGESGEFDESLLPPVTFRIDGANAPFQSGGVTFGVFGDLLMGANYNPAYQKTFNIASSVFDRFKTGLNVIAGRTYAGGSTPQNGSVAATLKNYRMAGSGYSTHAEAGTFFIFLDASMGSLRLTDPGQWLKLKEDVKSAASKYKNLLVVLDRAPEAFQDPLEGDLLKKILSNHRDAYRNVWVISGGAEKFSTRMQDGIRYVNVPGVNAGEPAAVLVNVQGDRINYRVVPLLEKIITETPAVKKGLPAALKVYGISPTGRKIPLGYSYSVEYAVSPAESVKFDAKTLIINAQKTGEIYLTVKTEGLTEKIRLQVVDLTVKVNGAEMAFPDQQPYINSEHRTMVPVRFISESLGARVNWDEKNKMVIIEGNGHKISLKVGDKKATVNGRTVPFDTKAELKNSRTMVPLRFVSEVLGAKVLWDPATRTVEISR</sequence>
<dbReference type="Pfam" id="PF07833">
    <property type="entry name" value="Cu_amine_oxidN1"/>
    <property type="match status" value="1"/>
</dbReference>
<dbReference type="RefSeq" id="WP_148867315.1">
    <property type="nucleotide sequence ID" value="NZ_VNHO01000015.1"/>
</dbReference>
<dbReference type="PANTHER" id="PTHR40446:SF2">
    <property type="entry name" value="N-ACETYLGLUCOSAMINE-1-PHOSPHODIESTER ALPHA-N-ACETYLGLUCOSAMINIDASE"/>
    <property type="match status" value="1"/>
</dbReference>
<evidence type="ECO:0000259" key="2">
    <source>
        <dbReference type="Pfam" id="PF09992"/>
    </source>
</evidence>
<reference evidence="3 4" key="1">
    <citation type="submission" date="2019-07" db="EMBL/GenBank/DDBJ databases">
        <title>Genomic Encyclopedia of Type Strains, Phase I: the one thousand microbial genomes (KMG-I) project.</title>
        <authorList>
            <person name="Kyrpides N."/>
        </authorList>
    </citation>
    <scope>NUCLEOTIDE SEQUENCE [LARGE SCALE GENOMIC DNA]</scope>
    <source>
        <strain evidence="3 4">DSM 16647</strain>
    </source>
</reference>
<dbReference type="PANTHER" id="PTHR40446">
    <property type="entry name" value="N-ACETYLGLUCOSAMINE-1-PHOSPHODIESTER ALPHA-N-ACETYLGLUCOSAMINIDASE"/>
    <property type="match status" value="1"/>
</dbReference>
<dbReference type="SUPFAM" id="SSF55383">
    <property type="entry name" value="Copper amine oxidase, domain N"/>
    <property type="match status" value="1"/>
</dbReference>